<keyword evidence="8" id="KW-0675">Receptor</keyword>
<dbReference type="InterPro" id="IPR036179">
    <property type="entry name" value="Ig-like_dom_sf"/>
</dbReference>
<feature type="domain" description="Ig-like" evidence="11">
    <location>
        <begin position="1"/>
        <end position="88"/>
    </location>
</feature>
<dbReference type="InterPro" id="IPR013783">
    <property type="entry name" value="Ig-like_fold"/>
</dbReference>
<dbReference type="InterPro" id="IPR003599">
    <property type="entry name" value="Ig_sub"/>
</dbReference>
<evidence type="ECO:0000256" key="2">
    <source>
        <dbReference type="ARBA" id="ARBA00022475"/>
    </source>
</evidence>
<dbReference type="Proteomes" id="UP001591681">
    <property type="component" value="Unassembled WGS sequence"/>
</dbReference>
<name>A0ABD1K869_9TELE</name>
<dbReference type="PANTHER" id="PTHR25466:SF14">
    <property type="entry name" value="BUTYROPHILIN SUBFAMILY 2 MEMBER A2-LIKE-RELATED"/>
    <property type="match status" value="1"/>
</dbReference>
<keyword evidence="7" id="KW-1015">Disulfide bond</keyword>
<feature type="domain" description="Ig-like" evidence="11">
    <location>
        <begin position="104"/>
        <end position="178"/>
    </location>
</feature>
<dbReference type="GO" id="GO:1903037">
    <property type="term" value="P:regulation of leukocyte cell-cell adhesion"/>
    <property type="evidence" value="ECO:0007669"/>
    <property type="project" value="UniProtKB-ARBA"/>
</dbReference>
<evidence type="ECO:0000313" key="12">
    <source>
        <dbReference type="EMBL" id="KAL2095286.1"/>
    </source>
</evidence>
<accession>A0ABD1K869</accession>
<dbReference type="GO" id="GO:0005886">
    <property type="term" value="C:plasma membrane"/>
    <property type="evidence" value="ECO:0007669"/>
    <property type="project" value="UniProtKB-SubCell"/>
</dbReference>
<keyword evidence="6" id="KW-0472">Membrane</keyword>
<proteinExistence type="predicted"/>
<dbReference type="SMART" id="SM00409">
    <property type="entry name" value="IG"/>
    <property type="match status" value="2"/>
</dbReference>
<evidence type="ECO:0000313" key="13">
    <source>
        <dbReference type="Proteomes" id="UP001591681"/>
    </source>
</evidence>
<keyword evidence="2" id="KW-1003">Cell membrane</keyword>
<evidence type="ECO:0000256" key="6">
    <source>
        <dbReference type="ARBA" id="ARBA00023136"/>
    </source>
</evidence>
<evidence type="ECO:0000256" key="7">
    <source>
        <dbReference type="ARBA" id="ARBA00023157"/>
    </source>
</evidence>
<comment type="subcellular location">
    <subcellularLocation>
        <location evidence="1">Cell membrane</location>
        <topology evidence="1">Single-pass type I membrane protein</topology>
    </subcellularLocation>
</comment>
<dbReference type="GO" id="GO:0050863">
    <property type="term" value="P:regulation of T cell activation"/>
    <property type="evidence" value="ECO:0007669"/>
    <property type="project" value="UniProtKB-ARBA"/>
</dbReference>
<dbReference type="Gene3D" id="2.60.40.10">
    <property type="entry name" value="Immunoglobulins"/>
    <property type="match status" value="3"/>
</dbReference>
<keyword evidence="9" id="KW-0325">Glycoprotein</keyword>
<evidence type="ECO:0000256" key="8">
    <source>
        <dbReference type="ARBA" id="ARBA00023170"/>
    </source>
</evidence>
<evidence type="ECO:0000256" key="3">
    <source>
        <dbReference type="ARBA" id="ARBA00022692"/>
    </source>
</evidence>
<organism evidence="12 13">
    <name type="scientific">Coilia grayii</name>
    <name type="common">Gray's grenadier anchovy</name>
    <dbReference type="NCBI Taxonomy" id="363190"/>
    <lineage>
        <taxon>Eukaryota</taxon>
        <taxon>Metazoa</taxon>
        <taxon>Chordata</taxon>
        <taxon>Craniata</taxon>
        <taxon>Vertebrata</taxon>
        <taxon>Euteleostomi</taxon>
        <taxon>Actinopterygii</taxon>
        <taxon>Neopterygii</taxon>
        <taxon>Teleostei</taxon>
        <taxon>Clupei</taxon>
        <taxon>Clupeiformes</taxon>
        <taxon>Clupeoidei</taxon>
        <taxon>Engraulidae</taxon>
        <taxon>Coilinae</taxon>
        <taxon>Coilia</taxon>
    </lineage>
</organism>
<dbReference type="EMBL" id="JBHFQA010000008">
    <property type="protein sequence ID" value="KAL2095286.1"/>
    <property type="molecule type" value="Genomic_DNA"/>
</dbReference>
<dbReference type="SUPFAM" id="SSF48726">
    <property type="entry name" value="Immunoglobulin"/>
    <property type="match status" value="3"/>
</dbReference>
<dbReference type="AlphaFoldDB" id="A0ABD1K869"/>
<gene>
    <name evidence="12" type="ORF">ACEWY4_010005</name>
</gene>
<dbReference type="InterPro" id="IPR007110">
    <property type="entry name" value="Ig-like_dom"/>
</dbReference>
<evidence type="ECO:0000256" key="9">
    <source>
        <dbReference type="ARBA" id="ARBA00023180"/>
    </source>
</evidence>
<evidence type="ECO:0000256" key="4">
    <source>
        <dbReference type="ARBA" id="ARBA00022729"/>
    </source>
</evidence>
<reference evidence="12 13" key="1">
    <citation type="submission" date="2024-09" db="EMBL/GenBank/DDBJ databases">
        <title>A chromosome-level genome assembly of Gray's grenadier anchovy, Coilia grayii.</title>
        <authorList>
            <person name="Fu Z."/>
        </authorList>
    </citation>
    <scope>NUCLEOTIDE SEQUENCE [LARGE SCALE GENOMIC DNA]</scope>
    <source>
        <strain evidence="12">G4</strain>
        <tissue evidence="12">Muscle</tissue>
    </source>
</reference>
<keyword evidence="13" id="KW-1185">Reference proteome</keyword>
<keyword evidence="5" id="KW-1133">Transmembrane helix</keyword>
<evidence type="ECO:0000256" key="10">
    <source>
        <dbReference type="ARBA" id="ARBA00023319"/>
    </source>
</evidence>
<dbReference type="PANTHER" id="PTHR25466">
    <property type="entry name" value="T-LYMPHOCYTE ACTIVATION ANTIGEN"/>
    <property type="match status" value="1"/>
</dbReference>
<dbReference type="InterPro" id="IPR013106">
    <property type="entry name" value="Ig_V-set"/>
</dbReference>
<dbReference type="FunFam" id="2.60.40.10:FF:000142">
    <property type="entry name" value="V-set domain-containing T-cell activation inhibitor 1"/>
    <property type="match status" value="1"/>
</dbReference>
<evidence type="ECO:0000259" key="11">
    <source>
        <dbReference type="PROSITE" id="PS50835"/>
    </source>
</evidence>
<dbReference type="Pfam" id="PF07686">
    <property type="entry name" value="V-set"/>
    <property type="match status" value="2"/>
</dbReference>
<dbReference type="PROSITE" id="PS50835">
    <property type="entry name" value="IG_LIKE"/>
    <property type="match status" value="3"/>
</dbReference>
<keyword evidence="3" id="KW-0812">Transmembrane</keyword>
<sequence length="567" mass="61779">MLPCRFLRGGMVIHWYKQQIPVHSYYYQKDQLRLQNKHFSGRTHLFNAHISNGNASLILRKVKVQDQGRYKCYTSTRKDSQETFVNLQVKAVIPLVRTEMTNESVTCLSQNIYPAPEVSWSTDPPVAPRALVNSTRKTPDSRGLFSIESRVGIVGNVSDYTYFCSVISADGSQEWTASRRQQDGLFGESGRSLLIPCVTPKPLRNFTLTWSFSQGRNPIILLTYDSRTRQTSSSWEGQVELDQEQVLLGNGSLRLLSPESGEDTGSYTCTFSAFQTRHVVQTWVNVTDRSADEGQRVCKRSWWGTAASVCVFVLTMVAGVLRCFRMGGGPRGHVNGGKLVKISMSQIDIPILDLPGGDVTRSDGSGLNNGSGARLHGATADSHVTCDCEDFQRHPIPEGGITEIEAPGSDMVAEFLIGSDVTIPLTLETDLPTPATPECVTAAPCSPGNEQAVQGTVESDSTIPMPAGGSGESTPQVAGNDVMTPTTGSIAPNPGVPGHVMVIHCEPERPPKDQTQGLGSSNSDSYFLKLALFPSHKDLNSSIAPNILQSDESVFIVPEQFQIHGFR</sequence>
<feature type="domain" description="Ig-like" evidence="11">
    <location>
        <begin position="190"/>
        <end position="287"/>
    </location>
</feature>
<dbReference type="InterPro" id="IPR051713">
    <property type="entry name" value="T-cell_Activation_Regulation"/>
</dbReference>
<evidence type="ECO:0000256" key="1">
    <source>
        <dbReference type="ARBA" id="ARBA00004251"/>
    </source>
</evidence>
<protein>
    <recommendedName>
        <fullName evidence="11">Ig-like domain-containing protein</fullName>
    </recommendedName>
</protein>
<keyword evidence="10" id="KW-0393">Immunoglobulin domain</keyword>
<evidence type="ECO:0000256" key="5">
    <source>
        <dbReference type="ARBA" id="ARBA00022989"/>
    </source>
</evidence>
<comment type="caution">
    <text evidence="12">The sequence shown here is derived from an EMBL/GenBank/DDBJ whole genome shotgun (WGS) entry which is preliminary data.</text>
</comment>
<keyword evidence="4" id="KW-0732">Signal</keyword>